<evidence type="ECO:0000313" key="3">
    <source>
        <dbReference type="Proteomes" id="UP000192907"/>
    </source>
</evidence>
<protein>
    <submittedName>
        <fullName evidence="2">TIGR02147 family protein</fullName>
    </submittedName>
</protein>
<dbReference type="EMBL" id="FWZT01000006">
    <property type="protein sequence ID" value="SMF18679.1"/>
    <property type="molecule type" value="Genomic_DNA"/>
</dbReference>
<dbReference type="Proteomes" id="UP000192907">
    <property type="component" value="Unassembled WGS sequence"/>
</dbReference>
<dbReference type="AlphaFoldDB" id="A0A1Y6BLZ3"/>
<reference evidence="3" key="1">
    <citation type="submission" date="2017-04" db="EMBL/GenBank/DDBJ databases">
        <authorList>
            <person name="Varghese N."/>
            <person name="Submissions S."/>
        </authorList>
    </citation>
    <scope>NUCLEOTIDE SEQUENCE [LARGE SCALE GENOMIC DNA]</scope>
    <source>
        <strain evidence="3">RKEM611</strain>
    </source>
</reference>
<sequence>MALRTGKKLIKEFCRDNPVTAYLDCIQYIEKIYESVKAQSESYSYIQFATDLGFSGTNVIHQIVRGYRKLTLKSAKKICIALDLKSTQKKYFETLVEYRNEISGIKRDEIFTRLVALKMDVLESEQDRRWLEFFSVWYHPIVLEVLQLDQCRNDLNWIASQVNPSIKIKQVEESVALLENLGLIEFDAEANRYKPQKTTITSGHEVTGIGFIRYHQRMIELAKDSITRVSHEQRDISSVTFSCDEQTLQEVKTLIHDFNEALQARLESVENKKKVVQLNVQLFPVSHLDN</sequence>
<dbReference type="STRING" id="1513793.SAMN06296036_106194"/>
<organism evidence="2 3">
    <name type="scientific">Pseudobacteriovorax antillogorgiicola</name>
    <dbReference type="NCBI Taxonomy" id="1513793"/>
    <lineage>
        <taxon>Bacteria</taxon>
        <taxon>Pseudomonadati</taxon>
        <taxon>Bdellovibrionota</taxon>
        <taxon>Oligoflexia</taxon>
        <taxon>Oligoflexales</taxon>
        <taxon>Pseudobacteriovoracaceae</taxon>
        <taxon>Pseudobacteriovorax</taxon>
    </lineage>
</organism>
<dbReference type="NCBIfam" id="TIGR02147">
    <property type="entry name" value="Fsuc_second"/>
    <property type="match status" value="1"/>
</dbReference>
<dbReference type="Pfam" id="PF14394">
    <property type="entry name" value="DUF4423"/>
    <property type="match status" value="1"/>
</dbReference>
<dbReference type="InterPro" id="IPR011873">
    <property type="entry name" value="CHP02147"/>
</dbReference>
<evidence type="ECO:0000313" key="2">
    <source>
        <dbReference type="EMBL" id="SMF18679.1"/>
    </source>
</evidence>
<dbReference type="RefSeq" id="WP_132317767.1">
    <property type="nucleotide sequence ID" value="NZ_FWZT01000006.1"/>
</dbReference>
<evidence type="ECO:0000259" key="1">
    <source>
        <dbReference type="Pfam" id="PF14394"/>
    </source>
</evidence>
<dbReference type="OrthoDB" id="9803199at2"/>
<gene>
    <name evidence="2" type="ORF">SAMN06296036_106194</name>
</gene>
<proteinExistence type="predicted"/>
<dbReference type="InterPro" id="IPR025537">
    <property type="entry name" value="DUF4423"/>
</dbReference>
<name>A0A1Y6BLZ3_9BACT</name>
<feature type="domain" description="DUF4423" evidence="1">
    <location>
        <begin position="131"/>
        <end position="285"/>
    </location>
</feature>
<keyword evidence="3" id="KW-1185">Reference proteome</keyword>
<accession>A0A1Y6BLZ3</accession>